<evidence type="ECO:0000256" key="1">
    <source>
        <dbReference type="ARBA" id="ARBA00023015"/>
    </source>
</evidence>
<name>A0A261FVS5_9BIFI</name>
<sequence length="74" mass="8456">MDEPAQVTRHHYESAAQTPPTMEAVTTISVDLDDLAKKAVDLLMQRLEHGYDNYPPQRLTAKYQLVVRESTSRQ</sequence>
<gene>
    <name evidence="6" type="ORF">BHAP_1882</name>
</gene>
<dbReference type="Pfam" id="PF13377">
    <property type="entry name" value="Peripla_BP_3"/>
    <property type="match status" value="1"/>
</dbReference>
<dbReference type="AlphaFoldDB" id="A0A261FVS5"/>
<keyword evidence="1" id="KW-0805">Transcription regulation</keyword>
<evidence type="ECO:0000256" key="3">
    <source>
        <dbReference type="ARBA" id="ARBA00023163"/>
    </source>
</evidence>
<dbReference type="Proteomes" id="UP000216074">
    <property type="component" value="Unassembled WGS sequence"/>
</dbReference>
<evidence type="ECO:0000256" key="2">
    <source>
        <dbReference type="ARBA" id="ARBA00023125"/>
    </source>
</evidence>
<reference evidence="6 7" key="1">
    <citation type="journal article" date="2017" name="BMC Genomics">
        <title>Comparative genomic and phylogenomic analyses of the Bifidobacteriaceae family.</title>
        <authorList>
            <person name="Lugli G.A."/>
            <person name="Milani C."/>
            <person name="Turroni F."/>
            <person name="Duranti S."/>
            <person name="Mancabelli L."/>
            <person name="Mangifesta M."/>
            <person name="Ferrario C."/>
            <person name="Modesto M."/>
            <person name="Mattarelli P."/>
            <person name="Jiri K."/>
            <person name="van Sinderen D."/>
            <person name="Ventura M."/>
        </authorList>
    </citation>
    <scope>NUCLEOTIDE SEQUENCE [LARGE SCALE GENOMIC DNA]</scope>
    <source>
        <strain evidence="6 7">DSM 100202</strain>
    </source>
</reference>
<evidence type="ECO:0000256" key="4">
    <source>
        <dbReference type="SAM" id="MobiDB-lite"/>
    </source>
</evidence>
<evidence type="ECO:0000259" key="5">
    <source>
        <dbReference type="Pfam" id="PF13377"/>
    </source>
</evidence>
<dbReference type="InterPro" id="IPR046335">
    <property type="entry name" value="LacI/GalR-like_sensor"/>
</dbReference>
<comment type="caution">
    <text evidence="6">The sequence shown here is derived from an EMBL/GenBank/DDBJ whole genome shotgun (WGS) entry which is preliminary data.</text>
</comment>
<dbReference type="RefSeq" id="WP_094730436.1">
    <property type="nucleotide sequence ID" value="NZ_MWWY01000037.1"/>
</dbReference>
<keyword evidence="3" id="KW-0804">Transcription</keyword>
<evidence type="ECO:0000313" key="6">
    <source>
        <dbReference type="EMBL" id="OZG63294.1"/>
    </source>
</evidence>
<dbReference type="InterPro" id="IPR028082">
    <property type="entry name" value="Peripla_BP_I"/>
</dbReference>
<accession>A0A261FVS5</accession>
<feature type="domain" description="Transcriptional regulator LacI/GalR-like sensor" evidence="5">
    <location>
        <begin position="24"/>
        <end position="71"/>
    </location>
</feature>
<dbReference type="GO" id="GO:0003677">
    <property type="term" value="F:DNA binding"/>
    <property type="evidence" value="ECO:0007669"/>
    <property type="project" value="UniProtKB-KW"/>
</dbReference>
<keyword evidence="7" id="KW-1185">Reference proteome</keyword>
<proteinExistence type="predicted"/>
<dbReference type="EMBL" id="MWWY01000037">
    <property type="protein sequence ID" value="OZG63294.1"/>
    <property type="molecule type" value="Genomic_DNA"/>
</dbReference>
<protein>
    <submittedName>
        <fullName evidence="6">Transcriptional regulator, LacI family</fullName>
    </submittedName>
</protein>
<evidence type="ECO:0000313" key="7">
    <source>
        <dbReference type="Proteomes" id="UP000216074"/>
    </source>
</evidence>
<dbReference type="SUPFAM" id="SSF53822">
    <property type="entry name" value="Periplasmic binding protein-like I"/>
    <property type="match status" value="1"/>
</dbReference>
<keyword evidence="2" id="KW-0238">DNA-binding</keyword>
<feature type="region of interest" description="Disordered" evidence="4">
    <location>
        <begin position="1"/>
        <end position="20"/>
    </location>
</feature>
<organism evidence="6 7">
    <name type="scientific">Bifidobacterium hapali</name>
    <dbReference type="NCBI Taxonomy" id="1630172"/>
    <lineage>
        <taxon>Bacteria</taxon>
        <taxon>Bacillati</taxon>
        <taxon>Actinomycetota</taxon>
        <taxon>Actinomycetes</taxon>
        <taxon>Bifidobacteriales</taxon>
        <taxon>Bifidobacteriaceae</taxon>
        <taxon>Bifidobacterium</taxon>
    </lineage>
</organism>
<dbReference type="Gene3D" id="3.40.50.2300">
    <property type="match status" value="1"/>
</dbReference>